<gene>
    <name evidence="11" type="primary">SET9</name>
    <name evidence="11" type="ORF">MVES_002954</name>
</gene>
<proteinExistence type="predicted"/>
<dbReference type="AlphaFoldDB" id="A0A2N1J9V2"/>
<keyword evidence="6" id="KW-0949">S-adenosyl-L-methionine</keyword>
<feature type="compositionally biased region" description="Basic and acidic residues" evidence="9">
    <location>
        <begin position="426"/>
        <end position="450"/>
    </location>
</feature>
<dbReference type="GeneID" id="80902621"/>
<feature type="region of interest" description="Disordered" evidence="9">
    <location>
        <begin position="610"/>
        <end position="664"/>
    </location>
</feature>
<feature type="domain" description="SET" evidence="10">
    <location>
        <begin position="152"/>
        <end position="266"/>
    </location>
</feature>
<protein>
    <submittedName>
        <fullName evidence="11">Set9p</fullName>
    </submittedName>
</protein>
<evidence type="ECO:0000256" key="7">
    <source>
        <dbReference type="ARBA" id="ARBA00022853"/>
    </source>
</evidence>
<dbReference type="EMBL" id="KZ454992">
    <property type="protein sequence ID" value="PKI83333.1"/>
    <property type="molecule type" value="Genomic_DNA"/>
</dbReference>
<dbReference type="STRING" id="2020962.A0A2N1J9V2"/>
<feature type="region of interest" description="Disordered" evidence="9">
    <location>
        <begin position="378"/>
        <end position="458"/>
    </location>
</feature>
<feature type="compositionally biased region" description="Basic and acidic residues" evidence="9">
    <location>
        <begin position="378"/>
        <end position="394"/>
    </location>
</feature>
<dbReference type="SUPFAM" id="SSF82199">
    <property type="entry name" value="SET domain"/>
    <property type="match status" value="1"/>
</dbReference>
<keyword evidence="3" id="KW-0158">Chromosome</keyword>
<feature type="compositionally biased region" description="Low complexity" evidence="9">
    <location>
        <begin position="560"/>
        <end position="577"/>
    </location>
</feature>
<dbReference type="PANTHER" id="PTHR12977:SF4">
    <property type="entry name" value="HISTONE-LYSINE N-METHYLTRANSFERASE KMT5B"/>
    <property type="match status" value="1"/>
</dbReference>
<reference evidence="11 12" key="1">
    <citation type="submission" date="2017-10" db="EMBL/GenBank/DDBJ databases">
        <title>A novel species of cold-tolerant Malassezia isolated from bats.</title>
        <authorList>
            <person name="Lorch J.M."/>
            <person name="Palmer J.M."/>
            <person name="Vanderwolf K.J."/>
            <person name="Schmidt K.Z."/>
            <person name="Verant M.L."/>
            <person name="Weller T.J."/>
            <person name="Blehert D.S."/>
        </authorList>
    </citation>
    <scope>NUCLEOTIDE SEQUENCE [LARGE SCALE GENOMIC DNA]</scope>
    <source>
        <strain evidence="11 12">NWHC:44797-103</strain>
    </source>
</reference>
<evidence type="ECO:0000256" key="6">
    <source>
        <dbReference type="ARBA" id="ARBA00022691"/>
    </source>
</evidence>
<dbReference type="InterPro" id="IPR041938">
    <property type="entry name" value="Hist-Lys_N-MTase_N"/>
</dbReference>
<dbReference type="PROSITE" id="PS50280">
    <property type="entry name" value="SET"/>
    <property type="match status" value="1"/>
</dbReference>
<evidence type="ECO:0000256" key="8">
    <source>
        <dbReference type="ARBA" id="ARBA00023242"/>
    </source>
</evidence>
<organism evidence="11 12">
    <name type="scientific">Malassezia vespertilionis</name>
    <dbReference type="NCBI Taxonomy" id="2020962"/>
    <lineage>
        <taxon>Eukaryota</taxon>
        <taxon>Fungi</taxon>
        <taxon>Dikarya</taxon>
        <taxon>Basidiomycota</taxon>
        <taxon>Ustilaginomycotina</taxon>
        <taxon>Malasseziomycetes</taxon>
        <taxon>Malasseziales</taxon>
        <taxon>Malasseziaceae</taxon>
        <taxon>Malassezia</taxon>
    </lineage>
</organism>
<dbReference type="Gene3D" id="2.170.270.10">
    <property type="entry name" value="SET domain"/>
    <property type="match status" value="1"/>
</dbReference>
<keyword evidence="7" id="KW-0156">Chromatin regulator</keyword>
<dbReference type="GO" id="GO:0032259">
    <property type="term" value="P:methylation"/>
    <property type="evidence" value="ECO:0007669"/>
    <property type="project" value="UniProtKB-KW"/>
</dbReference>
<evidence type="ECO:0000313" key="12">
    <source>
        <dbReference type="Proteomes" id="UP000232875"/>
    </source>
</evidence>
<dbReference type="InterPro" id="IPR039977">
    <property type="entry name" value="Suv4-20/Set9"/>
</dbReference>
<dbReference type="RefSeq" id="XP_056063905.1">
    <property type="nucleotide sequence ID" value="XM_056207930.1"/>
</dbReference>
<name>A0A2N1J9V2_9BASI</name>
<keyword evidence="5" id="KW-0808">Transferase</keyword>
<dbReference type="GO" id="GO:0005694">
    <property type="term" value="C:chromosome"/>
    <property type="evidence" value="ECO:0007669"/>
    <property type="project" value="UniProtKB-SubCell"/>
</dbReference>
<dbReference type="Proteomes" id="UP000232875">
    <property type="component" value="Unassembled WGS sequence"/>
</dbReference>
<evidence type="ECO:0000256" key="1">
    <source>
        <dbReference type="ARBA" id="ARBA00004123"/>
    </source>
</evidence>
<keyword evidence="8" id="KW-0539">Nucleus</keyword>
<evidence type="ECO:0000256" key="4">
    <source>
        <dbReference type="ARBA" id="ARBA00022603"/>
    </source>
</evidence>
<evidence type="ECO:0000259" key="10">
    <source>
        <dbReference type="PROSITE" id="PS50280"/>
    </source>
</evidence>
<keyword evidence="4" id="KW-0489">Methyltransferase</keyword>
<feature type="compositionally biased region" description="Basic and acidic residues" evidence="9">
    <location>
        <begin position="631"/>
        <end position="651"/>
    </location>
</feature>
<dbReference type="PANTHER" id="PTHR12977">
    <property type="entry name" value="SUPPRESSOR OF VARIEGATION 4-20-RELATED"/>
    <property type="match status" value="1"/>
</dbReference>
<dbReference type="GO" id="GO:0005634">
    <property type="term" value="C:nucleus"/>
    <property type="evidence" value="ECO:0007669"/>
    <property type="project" value="UniProtKB-SubCell"/>
</dbReference>
<feature type="region of interest" description="Disordered" evidence="9">
    <location>
        <begin position="504"/>
        <end position="582"/>
    </location>
</feature>
<feature type="compositionally biased region" description="Basic residues" evidence="9">
    <location>
        <begin position="395"/>
        <end position="405"/>
    </location>
</feature>
<comment type="subcellular location">
    <subcellularLocation>
        <location evidence="2">Chromosome</location>
    </subcellularLocation>
    <subcellularLocation>
        <location evidence="1">Nucleus</location>
    </subcellularLocation>
</comment>
<sequence length="746" mass="82866">MEELAADDDLLSSMLLDTLEFEPAITTHKMNPLHRNVRFDRDVVSRLVRQHVIWDQNVPAAVAAFMDLPVIKKHTQRKTPAQLRVFELCVLAVRANDRHIQRYLQAYLPDAGFEYALTFRYRTAFLRQAKWSEADEDAPRAASGTGAVMDRADLCVLSTRAFAPDETMTFCRAALKDLSHAEDEELRQGAQQARAACHQAGHSRPRSDFSIIRSSSRKCSQLLLGPARYINHDCHPNAEFRRSGHQISIQIIRPVRKNEEITTYYGDNYFEPGNKECMCATCERLGRNFYAQSAPHETPAAQPDARLLRSVAHHAPPRNVPEHDRIAIQLDPDAQGAEVLCITCNARFRAPERWWTPDECMRCERHYKLYQRDWPNRTPQEHRAERTRSAPEKKRTARTTKRVGKRGASSSAEPFLPVKLSPVRAVHSDTSDAESADRHLPRRKYEVRSDDSDENFDEHHVTLGPRILGHQASTDVLASYWGATEGPRRARRRPNHDVYASALQHGPRTKQHDGEHDGAHDGAHDGVRATSLPPAVKRVVHDTHKRSASSSHARDKSKDAVAAPSAAPKASAPSSAAMRTPPIATSGAARTSVSNLALFWSGGVAGRTRGQARASSETRLQCMASAGAARARSESTERVPKPDAGRAEKHGAPNGQGAETPRPSVPAEHVLRQDTALPPMPSVVRQPARRNLRWGNGKTSASRVLPIQRHAPLLPKASRADGAAAPFFNGAYPSEHTLPLKHEHSM</sequence>
<dbReference type="OrthoDB" id="6627536at2759"/>
<dbReference type="InterPro" id="IPR046341">
    <property type="entry name" value="SET_dom_sf"/>
</dbReference>
<evidence type="ECO:0000256" key="5">
    <source>
        <dbReference type="ARBA" id="ARBA00022679"/>
    </source>
</evidence>
<feature type="compositionally biased region" description="Basic and acidic residues" evidence="9">
    <location>
        <begin position="510"/>
        <end position="527"/>
    </location>
</feature>
<evidence type="ECO:0000256" key="3">
    <source>
        <dbReference type="ARBA" id="ARBA00022454"/>
    </source>
</evidence>
<keyword evidence="12" id="KW-1185">Reference proteome</keyword>
<evidence type="ECO:0000313" key="11">
    <source>
        <dbReference type="EMBL" id="PKI83333.1"/>
    </source>
</evidence>
<accession>A0A2N1J9V2</accession>
<dbReference type="Gene3D" id="1.10.10.1700">
    <property type="entry name" value="Histone-lysine N-methyltransferase"/>
    <property type="match status" value="1"/>
</dbReference>
<dbReference type="InterPro" id="IPR001214">
    <property type="entry name" value="SET_dom"/>
</dbReference>
<dbReference type="GO" id="GO:0042799">
    <property type="term" value="F:histone H4K20 methyltransferase activity"/>
    <property type="evidence" value="ECO:0007669"/>
    <property type="project" value="UniProtKB-ARBA"/>
</dbReference>
<evidence type="ECO:0000256" key="2">
    <source>
        <dbReference type="ARBA" id="ARBA00004286"/>
    </source>
</evidence>
<evidence type="ECO:0000256" key="9">
    <source>
        <dbReference type="SAM" id="MobiDB-lite"/>
    </source>
</evidence>
<dbReference type="Pfam" id="PF00856">
    <property type="entry name" value="SET"/>
    <property type="match status" value="1"/>
</dbReference>